<dbReference type="Proteomes" id="UP001215598">
    <property type="component" value="Unassembled WGS sequence"/>
</dbReference>
<gene>
    <name evidence="2" type="ORF">B0H16DRAFT_1462000</name>
</gene>
<proteinExistence type="predicted"/>
<organism evidence="2 3">
    <name type="scientific">Mycena metata</name>
    <dbReference type="NCBI Taxonomy" id="1033252"/>
    <lineage>
        <taxon>Eukaryota</taxon>
        <taxon>Fungi</taxon>
        <taxon>Dikarya</taxon>
        <taxon>Basidiomycota</taxon>
        <taxon>Agaricomycotina</taxon>
        <taxon>Agaricomycetes</taxon>
        <taxon>Agaricomycetidae</taxon>
        <taxon>Agaricales</taxon>
        <taxon>Marasmiineae</taxon>
        <taxon>Mycenaceae</taxon>
        <taxon>Mycena</taxon>
    </lineage>
</organism>
<accession>A0AAD7N667</accession>
<protein>
    <recommendedName>
        <fullName evidence="4">Secreted protein</fullName>
    </recommendedName>
</protein>
<dbReference type="AlphaFoldDB" id="A0AAD7N667"/>
<reference evidence="2" key="1">
    <citation type="submission" date="2023-03" db="EMBL/GenBank/DDBJ databases">
        <title>Massive genome expansion in bonnet fungi (Mycena s.s.) driven by repeated elements and novel gene families across ecological guilds.</title>
        <authorList>
            <consortium name="Lawrence Berkeley National Laboratory"/>
            <person name="Harder C.B."/>
            <person name="Miyauchi S."/>
            <person name="Viragh M."/>
            <person name="Kuo A."/>
            <person name="Thoen E."/>
            <person name="Andreopoulos B."/>
            <person name="Lu D."/>
            <person name="Skrede I."/>
            <person name="Drula E."/>
            <person name="Henrissat B."/>
            <person name="Morin E."/>
            <person name="Kohler A."/>
            <person name="Barry K."/>
            <person name="LaButti K."/>
            <person name="Morin E."/>
            <person name="Salamov A."/>
            <person name="Lipzen A."/>
            <person name="Mereny Z."/>
            <person name="Hegedus B."/>
            <person name="Baldrian P."/>
            <person name="Stursova M."/>
            <person name="Weitz H."/>
            <person name="Taylor A."/>
            <person name="Grigoriev I.V."/>
            <person name="Nagy L.G."/>
            <person name="Martin F."/>
            <person name="Kauserud H."/>
        </authorList>
    </citation>
    <scope>NUCLEOTIDE SEQUENCE</scope>
    <source>
        <strain evidence="2">CBHHK182m</strain>
    </source>
</reference>
<comment type="caution">
    <text evidence="2">The sequence shown here is derived from an EMBL/GenBank/DDBJ whole genome shotgun (WGS) entry which is preliminary data.</text>
</comment>
<evidence type="ECO:0000313" key="3">
    <source>
        <dbReference type="Proteomes" id="UP001215598"/>
    </source>
</evidence>
<keyword evidence="3" id="KW-1185">Reference proteome</keyword>
<evidence type="ECO:0008006" key="4">
    <source>
        <dbReference type="Google" id="ProtNLM"/>
    </source>
</evidence>
<sequence length="109" mass="12279">MRYPALLVVLVRCTERTSAAGSKQWQCFCSLQWRGCNKHDKLPNQKLFLAASWRSPESNGDPSSTCREVYLEATQNEMPEMPEVPTKFTPAIILKAGSRPIPEIDLTPN</sequence>
<dbReference type="EMBL" id="JARKIB010000076">
    <property type="protein sequence ID" value="KAJ7747513.1"/>
    <property type="molecule type" value="Genomic_DNA"/>
</dbReference>
<name>A0AAD7N667_9AGAR</name>
<keyword evidence="1" id="KW-0732">Signal</keyword>
<feature type="signal peptide" evidence="1">
    <location>
        <begin position="1"/>
        <end position="19"/>
    </location>
</feature>
<evidence type="ECO:0000256" key="1">
    <source>
        <dbReference type="SAM" id="SignalP"/>
    </source>
</evidence>
<feature type="chain" id="PRO_5042057037" description="Secreted protein" evidence="1">
    <location>
        <begin position="20"/>
        <end position="109"/>
    </location>
</feature>
<evidence type="ECO:0000313" key="2">
    <source>
        <dbReference type="EMBL" id="KAJ7747513.1"/>
    </source>
</evidence>